<dbReference type="EMBL" id="CP103300">
    <property type="protein sequence ID" value="UYM17600.1"/>
    <property type="molecule type" value="Genomic_DNA"/>
</dbReference>
<accession>A0ABY6GXU5</accession>
<keyword evidence="2" id="KW-1185">Reference proteome</keyword>
<reference evidence="1" key="1">
    <citation type="submission" date="2022-10" db="EMBL/GenBank/DDBJ databases">
        <title>Completed Genome Sequence of two octocoral isolated bacterium, Endozoicomonas euniceicola EF212T and Endozoicomonas gorgoniicola PS125T.</title>
        <authorList>
            <person name="Chiou Y.-J."/>
            <person name="Chen Y.-H."/>
        </authorList>
    </citation>
    <scope>NUCLEOTIDE SEQUENCE</scope>
    <source>
        <strain evidence="1">EF212</strain>
    </source>
</reference>
<gene>
    <name evidence="1" type="ORF">NX720_06760</name>
</gene>
<sequence length="53" mass="5965">MLESTLQLQSKNDERYYEIKMEIKDIRSIPAIEIHTTIESQGGLGVCTLPALS</sequence>
<name>A0ABY6GXU5_9GAMM</name>
<proteinExistence type="predicted"/>
<dbReference type="Proteomes" id="UP001163255">
    <property type="component" value="Chromosome"/>
</dbReference>
<evidence type="ECO:0000313" key="2">
    <source>
        <dbReference type="Proteomes" id="UP001163255"/>
    </source>
</evidence>
<dbReference type="RefSeq" id="WP_262600232.1">
    <property type="nucleotide sequence ID" value="NZ_CP103300.1"/>
</dbReference>
<evidence type="ECO:0000313" key="1">
    <source>
        <dbReference type="EMBL" id="UYM17600.1"/>
    </source>
</evidence>
<organism evidence="1 2">
    <name type="scientific">Endozoicomonas euniceicola</name>
    <dbReference type="NCBI Taxonomy" id="1234143"/>
    <lineage>
        <taxon>Bacteria</taxon>
        <taxon>Pseudomonadati</taxon>
        <taxon>Pseudomonadota</taxon>
        <taxon>Gammaproteobacteria</taxon>
        <taxon>Oceanospirillales</taxon>
        <taxon>Endozoicomonadaceae</taxon>
        <taxon>Endozoicomonas</taxon>
    </lineage>
</organism>
<protein>
    <submittedName>
        <fullName evidence="1">Uncharacterized protein</fullName>
    </submittedName>
</protein>